<feature type="domain" description="HMA" evidence="2">
    <location>
        <begin position="24"/>
        <end position="90"/>
    </location>
</feature>
<dbReference type="EMBL" id="JABKKJ010000006">
    <property type="protein sequence ID" value="NPE24968.1"/>
    <property type="molecule type" value="Genomic_DNA"/>
</dbReference>
<gene>
    <name evidence="3" type="ORF">HPS54_05460</name>
</gene>
<protein>
    <submittedName>
        <fullName evidence="3">Cation transporter</fullName>
    </submittedName>
</protein>
<sequence>MKRNLFLSLLMFAAMAVSAKDIRKVTVTTTPQMHCEACENKIKNNLRFEKGVKMIATDIEKQTVVITYDADKTTVEKLIKGFEKFGYKARVPEGKHAVPAAEGNSCH</sequence>
<dbReference type="SUPFAM" id="SSF55008">
    <property type="entry name" value="HMA, heavy metal-associated domain"/>
    <property type="match status" value="1"/>
</dbReference>
<proteinExistence type="predicted"/>
<accession>A0ABX2B2D3</accession>
<comment type="caution">
    <text evidence="3">The sequence shown here is derived from an EMBL/GenBank/DDBJ whole genome shotgun (WGS) entry which is preliminary data.</text>
</comment>
<dbReference type="Gene3D" id="3.30.70.100">
    <property type="match status" value="1"/>
</dbReference>
<dbReference type="RefSeq" id="WP_172344455.1">
    <property type="nucleotide sequence ID" value="NZ_CASYYZ010000001.1"/>
</dbReference>
<evidence type="ECO:0000313" key="3">
    <source>
        <dbReference type="EMBL" id="NPE24968.1"/>
    </source>
</evidence>
<evidence type="ECO:0000256" key="1">
    <source>
        <dbReference type="SAM" id="SignalP"/>
    </source>
</evidence>
<dbReference type="InterPro" id="IPR006121">
    <property type="entry name" value="HMA_dom"/>
</dbReference>
<dbReference type="InterPro" id="IPR036163">
    <property type="entry name" value="HMA_dom_sf"/>
</dbReference>
<evidence type="ECO:0000259" key="2">
    <source>
        <dbReference type="PROSITE" id="PS50846"/>
    </source>
</evidence>
<dbReference type="Pfam" id="PF00403">
    <property type="entry name" value="HMA"/>
    <property type="match status" value="1"/>
</dbReference>
<organism evidence="3 4">
    <name type="scientific">Xylanibacter caecicola</name>
    <dbReference type="NCBI Taxonomy" id="2736294"/>
    <lineage>
        <taxon>Bacteria</taxon>
        <taxon>Pseudomonadati</taxon>
        <taxon>Bacteroidota</taxon>
        <taxon>Bacteroidia</taxon>
        <taxon>Bacteroidales</taxon>
        <taxon>Prevotellaceae</taxon>
        <taxon>Xylanibacter</taxon>
    </lineage>
</organism>
<evidence type="ECO:0000313" key="4">
    <source>
        <dbReference type="Proteomes" id="UP000820977"/>
    </source>
</evidence>
<feature type="signal peptide" evidence="1">
    <location>
        <begin position="1"/>
        <end position="19"/>
    </location>
</feature>
<dbReference type="CDD" id="cd00371">
    <property type="entry name" value="HMA"/>
    <property type="match status" value="1"/>
</dbReference>
<feature type="chain" id="PRO_5046600547" evidence="1">
    <location>
        <begin position="20"/>
        <end position="107"/>
    </location>
</feature>
<keyword evidence="1" id="KW-0732">Signal</keyword>
<keyword evidence="4" id="KW-1185">Reference proteome</keyword>
<reference evidence="3 4" key="1">
    <citation type="submission" date="2020-05" db="EMBL/GenBank/DDBJ databases">
        <title>Distinct polysaccharide utilization as determinants for interspecies competition between intestinal Prevotella spp.</title>
        <authorList>
            <person name="Galvez E.J.C."/>
            <person name="Iljazovic A."/>
            <person name="Strowig T."/>
        </authorList>
    </citation>
    <scope>NUCLEOTIDE SEQUENCE [LARGE SCALE GENOMIC DNA]</scope>
    <source>
        <strain evidence="3 4">PCHR</strain>
    </source>
</reference>
<dbReference type="Proteomes" id="UP000820977">
    <property type="component" value="Unassembled WGS sequence"/>
</dbReference>
<name>A0ABX2B2D3_9BACT</name>
<dbReference type="PROSITE" id="PS50846">
    <property type="entry name" value="HMA_2"/>
    <property type="match status" value="1"/>
</dbReference>